<dbReference type="EMBL" id="AACSIE010000004">
    <property type="protein sequence ID" value="EAL9204641.1"/>
    <property type="molecule type" value="Genomic_DNA"/>
</dbReference>
<evidence type="ECO:0000313" key="11">
    <source>
        <dbReference type="Proteomes" id="UP000361993"/>
    </source>
</evidence>
<evidence type="ECO:0000256" key="1">
    <source>
        <dbReference type="SAM" id="MobiDB-lite"/>
    </source>
</evidence>
<evidence type="ECO:0000313" key="4">
    <source>
        <dbReference type="EMBL" id="EAK1510143.1"/>
    </source>
</evidence>
<dbReference type="Proteomes" id="UP000361993">
    <property type="component" value="Unassembled WGS sequence"/>
</dbReference>
<dbReference type="KEGG" id="ccoo:ATE51_03402"/>
<comment type="caution">
    <text evidence="8">The sequence shown here is derived from an EMBL/GenBank/DDBJ whole genome shotgun (WGS) entry which is preliminary data.</text>
</comment>
<organism evidence="8 13">
    <name type="scientific">Campylobacter coli</name>
    <dbReference type="NCBI Taxonomy" id="195"/>
    <lineage>
        <taxon>Bacteria</taxon>
        <taxon>Pseudomonadati</taxon>
        <taxon>Campylobacterota</taxon>
        <taxon>Epsilonproteobacteria</taxon>
        <taxon>Campylobacterales</taxon>
        <taxon>Campylobacteraceae</taxon>
        <taxon>Campylobacter</taxon>
    </lineage>
</organism>
<dbReference type="Proteomes" id="UP000333665">
    <property type="component" value="Unassembled WGS sequence"/>
</dbReference>
<evidence type="ECO:0000313" key="10">
    <source>
        <dbReference type="Proteomes" id="UP000352088"/>
    </source>
</evidence>
<dbReference type="Proteomes" id="UP000409545">
    <property type="component" value="Unassembled WGS sequence"/>
</dbReference>
<feature type="chain" id="PRO_5015044087" evidence="2">
    <location>
        <begin position="23"/>
        <end position="301"/>
    </location>
</feature>
<dbReference type="RefSeq" id="WP_002778381.1">
    <property type="nucleotide sequence ID" value="NZ_AANOQZ020000003.1"/>
</dbReference>
<feature type="signal peptide" evidence="2">
    <location>
        <begin position="1"/>
        <end position="22"/>
    </location>
</feature>
<dbReference type="EMBL" id="AABUYW010000001">
    <property type="protein sequence ID" value="EAJ1076215.1"/>
    <property type="molecule type" value="Genomic_DNA"/>
</dbReference>
<dbReference type="AlphaFoldDB" id="A0A0Q2JU88"/>
<name>A0A0Q2JU88_CAMCO</name>
<evidence type="ECO:0000313" key="5">
    <source>
        <dbReference type="EMBL" id="EAK5102907.1"/>
    </source>
</evidence>
<dbReference type="EMBL" id="AACRQU010000001">
    <property type="protein sequence ID" value="EAL8416009.1"/>
    <property type="molecule type" value="Genomic_DNA"/>
</dbReference>
<dbReference type="Proteomes" id="UP000557830">
    <property type="component" value="Unassembled WGS sequence"/>
</dbReference>
<dbReference type="PROSITE" id="PS51257">
    <property type="entry name" value="PROKAR_LIPOPROTEIN"/>
    <property type="match status" value="1"/>
</dbReference>
<evidence type="ECO:0000313" key="12">
    <source>
        <dbReference type="Proteomes" id="UP000409545"/>
    </source>
</evidence>
<evidence type="ECO:0000313" key="7">
    <source>
        <dbReference type="EMBL" id="EAL8416009.1"/>
    </source>
</evidence>
<reference evidence="4 11" key="1">
    <citation type="submission" date="2018-05" db="EMBL/GenBank/DDBJ databases">
        <authorList>
            <consortium name="GenomeTrakr network: Whole genome sequencing for foodborne pathogen traceback"/>
        </authorList>
    </citation>
    <scope>NUCLEOTIDE SEQUENCE [LARGE SCALE GENOMIC DNA]</scope>
    <source>
        <strain evidence="4 11">NC_C6016</strain>
    </source>
</reference>
<dbReference type="KEGG" id="ccof:VC76_02125"/>
<feature type="compositionally biased region" description="Polar residues" evidence="1">
    <location>
        <begin position="266"/>
        <end position="294"/>
    </location>
</feature>
<dbReference type="GeneID" id="66544592"/>
<evidence type="ECO:0000256" key="2">
    <source>
        <dbReference type="SAM" id="SignalP"/>
    </source>
</evidence>
<dbReference type="EMBL" id="AACGUZ010000002">
    <property type="protein sequence ID" value="EAK5102907.1"/>
    <property type="molecule type" value="Genomic_DNA"/>
</dbReference>
<feature type="region of interest" description="Disordered" evidence="1">
    <location>
        <begin position="266"/>
        <end position="301"/>
    </location>
</feature>
<accession>A0A0Q2JU88</accession>
<evidence type="ECO:0000313" key="3">
    <source>
        <dbReference type="EMBL" id="EAJ1076215.1"/>
    </source>
</evidence>
<proteinExistence type="predicted"/>
<dbReference type="Proteomes" id="UP000411403">
    <property type="component" value="Unassembled WGS sequence"/>
</dbReference>
<evidence type="ECO:0000313" key="8">
    <source>
        <dbReference type="EMBL" id="EAL9204641.1"/>
    </source>
</evidence>
<protein>
    <submittedName>
        <fullName evidence="8">Uncharacterized protein</fullName>
    </submittedName>
</protein>
<dbReference type="EMBL" id="AACDUL010000015">
    <property type="protein sequence ID" value="EAK1510143.1"/>
    <property type="molecule type" value="Genomic_DNA"/>
</dbReference>
<evidence type="ECO:0000313" key="13">
    <source>
        <dbReference type="Proteomes" id="UP000411403"/>
    </source>
</evidence>
<dbReference type="STRING" id="195.ATE51_03402"/>
<gene>
    <name evidence="5" type="ORF">B9Q54_01270</name>
    <name evidence="3" type="ORF">BU953_01010</name>
    <name evidence="4" type="ORF">CJD00_07735</name>
    <name evidence="6" type="ORF">DSX26_05160</name>
    <name evidence="7" type="ORF">DYF97_01030</name>
    <name evidence="8" type="ORF">DYU70_05630</name>
</gene>
<evidence type="ECO:0000313" key="14">
    <source>
        <dbReference type="Proteomes" id="UP000557830"/>
    </source>
</evidence>
<sequence length="301" mass="34119">MKKYFLFIIALFLAACSGASNNFVHVSMPNFKPQTPTKVEPIDSGVSIMLEPINIEQNNNYSDYFENSVLKIRIDKEVALLKENLEEQFKTIAQLKGYKIVTSNPDYTLKSLINVLIEEKNIQKSNNFMSGESVKSNLGIKFQGKIDFIDQHNPQNSTNLTSHTKLDSLVDLNYPIKTKDGINMFKTTISTVPTQLNKGLEKPAFEIDKSFLHFYKNTLNTLYNNLPKATDIGKTVPNSNTDSSGFNHFDTNTIFEENLPQEQNLDNSSQDISFQEQTSSNSNIQYENNTNKNQDGVIIFE</sequence>
<evidence type="ECO:0000313" key="6">
    <source>
        <dbReference type="EMBL" id="EAL6850857.1"/>
    </source>
</evidence>
<evidence type="ECO:0000313" key="9">
    <source>
        <dbReference type="Proteomes" id="UP000333665"/>
    </source>
</evidence>
<dbReference type="Proteomes" id="UP000352088">
    <property type="component" value="Unassembled WGS sequence"/>
</dbReference>
<dbReference type="EMBL" id="AACQHW010000004">
    <property type="protein sequence ID" value="EAL6850857.1"/>
    <property type="molecule type" value="Genomic_DNA"/>
</dbReference>
<dbReference type="OrthoDB" id="5361851at2"/>
<reference evidence="9 13" key="2">
    <citation type="submission" date="2018-08" db="EMBL/GenBank/DDBJ databases">
        <authorList>
            <consortium name="NARMS: The National Antimicrobial Resistance Monitoring System"/>
        </authorList>
    </citation>
    <scope>NUCLEOTIDE SEQUENCE [LARGE SCALE GENOMIC DNA]</scope>
    <source>
        <strain evidence="8 13">CVM N17C171</strain>
        <strain evidence="6 10">CVM N17C548</strain>
        <strain evidence="7 9">FSIS11812579</strain>
        <strain evidence="3 14">FSIS1609200</strain>
        <strain evidence="5 12">FSIS1711007</strain>
    </source>
</reference>
<keyword evidence="2" id="KW-0732">Signal</keyword>